<keyword evidence="2" id="KW-1185">Reference proteome</keyword>
<comment type="caution">
    <text evidence="1">The sequence shown here is derived from an EMBL/GenBank/DDBJ whole genome shotgun (WGS) entry which is preliminary data.</text>
</comment>
<protein>
    <submittedName>
        <fullName evidence="1">Uncharacterized protein</fullName>
    </submittedName>
</protein>
<organism evidence="1 2">
    <name type="scientific">Portunus trituberculatus</name>
    <name type="common">Swimming crab</name>
    <name type="synonym">Neptunus trituberculatus</name>
    <dbReference type="NCBI Taxonomy" id="210409"/>
    <lineage>
        <taxon>Eukaryota</taxon>
        <taxon>Metazoa</taxon>
        <taxon>Ecdysozoa</taxon>
        <taxon>Arthropoda</taxon>
        <taxon>Crustacea</taxon>
        <taxon>Multicrustacea</taxon>
        <taxon>Malacostraca</taxon>
        <taxon>Eumalacostraca</taxon>
        <taxon>Eucarida</taxon>
        <taxon>Decapoda</taxon>
        <taxon>Pleocyemata</taxon>
        <taxon>Brachyura</taxon>
        <taxon>Eubrachyura</taxon>
        <taxon>Portunoidea</taxon>
        <taxon>Portunidae</taxon>
        <taxon>Portuninae</taxon>
        <taxon>Portunus</taxon>
    </lineage>
</organism>
<dbReference type="EMBL" id="VSRR010017595">
    <property type="protein sequence ID" value="MPC60500.1"/>
    <property type="molecule type" value="Genomic_DNA"/>
</dbReference>
<evidence type="ECO:0000313" key="1">
    <source>
        <dbReference type="EMBL" id="MPC60500.1"/>
    </source>
</evidence>
<accession>A0A5B7GJW2</accession>
<proteinExistence type="predicted"/>
<name>A0A5B7GJW2_PORTR</name>
<dbReference type="Proteomes" id="UP000324222">
    <property type="component" value="Unassembled WGS sequence"/>
</dbReference>
<sequence length="80" mass="8637">MAARELSMLVALSARRHTSRPFHLEEKRPTPPPPSLLLLSRVRCAVSGAVRSPTCALEHVGAHVSSTRPPTTNMAPPDMS</sequence>
<gene>
    <name evidence="1" type="ORF">E2C01_054548</name>
</gene>
<reference evidence="1 2" key="1">
    <citation type="submission" date="2019-05" db="EMBL/GenBank/DDBJ databases">
        <title>Another draft genome of Portunus trituberculatus and its Hox gene families provides insights of decapod evolution.</title>
        <authorList>
            <person name="Jeong J.-H."/>
            <person name="Song I."/>
            <person name="Kim S."/>
            <person name="Choi T."/>
            <person name="Kim D."/>
            <person name="Ryu S."/>
            <person name="Kim W."/>
        </authorList>
    </citation>
    <scope>NUCLEOTIDE SEQUENCE [LARGE SCALE GENOMIC DNA]</scope>
    <source>
        <tissue evidence="1">Muscle</tissue>
    </source>
</reference>
<evidence type="ECO:0000313" key="2">
    <source>
        <dbReference type="Proteomes" id="UP000324222"/>
    </source>
</evidence>
<dbReference type="AlphaFoldDB" id="A0A5B7GJW2"/>